<dbReference type="AlphaFoldDB" id="A0A6G8QCS4"/>
<dbReference type="KEGG" id="rub:GBA63_17915"/>
<evidence type="ECO:0000313" key="2">
    <source>
        <dbReference type="Proteomes" id="UP000501452"/>
    </source>
</evidence>
<gene>
    <name evidence="1" type="ORF">GBA63_17915</name>
</gene>
<sequence>MNREVEEGYGSMLEFEMNRAAERLARANQESLRALAGGALAVQRQNAKLYQDWTEISSAMVEESVRMCVALSWAPFYYASGSGPRGADGGDEKGRDLPVADYDQLDVEEVVRRLEGLTAREVEKLEEYEKHHKNRPVLVERMDRCLV</sequence>
<evidence type="ECO:0000313" key="1">
    <source>
        <dbReference type="EMBL" id="QIN84314.1"/>
    </source>
</evidence>
<dbReference type="RefSeq" id="WP_166178370.1">
    <property type="nucleotide sequence ID" value="NZ_CP045119.1"/>
</dbReference>
<name>A0A6G8QCS4_9ACTN</name>
<keyword evidence="2" id="KW-1185">Reference proteome</keyword>
<proteinExistence type="predicted"/>
<organism evidence="1 2">
    <name type="scientific">Rubrobacter tropicus</name>
    <dbReference type="NCBI Taxonomy" id="2653851"/>
    <lineage>
        <taxon>Bacteria</taxon>
        <taxon>Bacillati</taxon>
        <taxon>Actinomycetota</taxon>
        <taxon>Rubrobacteria</taxon>
        <taxon>Rubrobacterales</taxon>
        <taxon>Rubrobacteraceae</taxon>
        <taxon>Rubrobacter</taxon>
    </lineage>
</organism>
<reference evidence="1 2" key="1">
    <citation type="submission" date="2019-10" db="EMBL/GenBank/DDBJ databases">
        <title>Rubrobacter sp nov SCSIO 52090 isolated from a deep-sea sediment in the South China Sea.</title>
        <authorList>
            <person name="Chen R.W."/>
        </authorList>
    </citation>
    <scope>NUCLEOTIDE SEQUENCE [LARGE SCALE GENOMIC DNA]</scope>
    <source>
        <strain evidence="1 2">SCSIO 52909</strain>
    </source>
</reference>
<dbReference type="EMBL" id="CP045119">
    <property type="protein sequence ID" value="QIN84314.1"/>
    <property type="molecule type" value="Genomic_DNA"/>
</dbReference>
<dbReference type="Proteomes" id="UP000501452">
    <property type="component" value="Chromosome"/>
</dbReference>
<accession>A0A6G8QCS4</accession>
<protein>
    <submittedName>
        <fullName evidence="1">Uncharacterized protein</fullName>
    </submittedName>
</protein>